<reference evidence="2 3" key="1">
    <citation type="submission" date="2023-06" db="EMBL/GenBank/DDBJ databases">
        <authorList>
            <person name="Oyuntsetseg B."/>
            <person name="Kim S.B."/>
        </authorList>
    </citation>
    <scope>NUCLEOTIDE SEQUENCE [LARGE SCALE GENOMIC DNA]</scope>
    <source>
        <strain evidence="2 3">2-15</strain>
    </source>
</reference>
<evidence type="ECO:0000256" key="1">
    <source>
        <dbReference type="SAM" id="MobiDB-lite"/>
    </source>
</evidence>
<proteinExistence type="predicted"/>
<feature type="compositionally biased region" description="Basic and acidic residues" evidence="1">
    <location>
        <begin position="28"/>
        <end position="43"/>
    </location>
</feature>
<dbReference type="EMBL" id="CP127294">
    <property type="protein sequence ID" value="WIX79960.1"/>
    <property type="molecule type" value="Genomic_DNA"/>
</dbReference>
<name>A0A9Y2MSU9_9PSEU</name>
<accession>A0A9Y2MSU9</accession>
<keyword evidence="3" id="KW-1185">Reference proteome</keyword>
<organism evidence="2 3">
    <name type="scientific">Amycolatopsis carbonis</name>
    <dbReference type="NCBI Taxonomy" id="715471"/>
    <lineage>
        <taxon>Bacteria</taxon>
        <taxon>Bacillati</taxon>
        <taxon>Actinomycetota</taxon>
        <taxon>Actinomycetes</taxon>
        <taxon>Pseudonocardiales</taxon>
        <taxon>Pseudonocardiaceae</taxon>
        <taxon>Amycolatopsis</taxon>
    </lineage>
</organism>
<evidence type="ECO:0000313" key="2">
    <source>
        <dbReference type="EMBL" id="WIX79960.1"/>
    </source>
</evidence>
<dbReference type="RefSeq" id="WP_285970632.1">
    <property type="nucleotide sequence ID" value="NZ_CP127294.1"/>
</dbReference>
<dbReference type="KEGG" id="acab:QRX50_03950"/>
<feature type="compositionally biased region" description="Pro residues" evidence="1">
    <location>
        <begin position="99"/>
        <end position="115"/>
    </location>
</feature>
<dbReference type="Proteomes" id="UP001236014">
    <property type="component" value="Chromosome"/>
</dbReference>
<evidence type="ECO:0000313" key="3">
    <source>
        <dbReference type="Proteomes" id="UP001236014"/>
    </source>
</evidence>
<feature type="region of interest" description="Disordered" evidence="1">
    <location>
        <begin position="20"/>
        <end position="134"/>
    </location>
</feature>
<protein>
    <submittedName>
        <fullName evidence="2">Uncharacterized protein</fullName>
    </submittedName>
</protein>
<sequence>MTAADPPAARSLTAADRLAAARAAQDAATREHQEQRALRDRHVNSATADATESLHRDAATHGRYLTRAQDLQRRHREAGGWLTEKTMTDRTHTIDLAPPADPPPDEPTPPTPGHPTRPGRFDDHDFSNNTWMVD</sequence>
<gene>
    <name evidence="2" type="ORF">QRX50_03950</name>
</gene>
<dbReference type="AlphaFoldDB" id="A0A9Y2MSU9"/>